<dbReference type="EMBL" id="FZOC01000002">
    <property type="protein sequence ID" value="SNR77431.1"/>
    <property type="molecule type" value="Genomic_DNA"/>
</dbReference>
<keyword evidence="2" id="KW-1185">Reference proteome</keyword>
<sequence>MSQKALEVNGVPLGGIRNRNEERVARLMPMALAEFLDYKPSYLDIQDIYALTLNNLPPRYKQSGSIVIREPVSDEEILRELRQAIGKVELSPTEKNAG</sequence>
<proteinExistence type="predicted"/>
<dbReference type="OrthoDB" id="5459706at2"/>
<dbReference type="Proteomes" id="UP000198324">
    <property type="component" value="Unassembled WGS sequence"/>
</dbReference>
<reference evidence="1 2" key="1">
    <citation type="submission" date="2017-06" db="EMBL/GenBank/DDBJ databases">
        <authorList>
            <person name="Kim H.J."/>
            <person name="Triplett B.A."/>
        </authorList>
    </citation>
    <scope>NUCLEOTIDE SEQUENCE [LARGE SCALE GENOMIC DNA]</scope>
    <source>
        <strain evidence="1 2">DSM 13116</strain>
    </source>
</reference>
<dbReference type="AlphaFoldDB" id="A0A238Z3E8"/>
<gene>
    <name evidence="1" type="ORF">SAMN04488503_1184</name>
</gene>
<protein>
    <submittedName>
        <fullName evidence="1">Late competence development protein ComFB</fullName>
    </submittedName>
</protein>
<name>A0A238Z3E8_9BACT</name>
<accession>A0A238Z3E8</accession>
<dbReference type="RefSeq" id="WP_089272695.1">
    <property type="nucleotide sequence ID" value="NZ_FZOC01000002.1"/>
</dbReference>
<organism evidence="1 2">
    <name type="scientific">Humidesulfovibrio mexicanus</name>
    <dbReference type="NCBI Taxonomy" id="147047"/>
    <lineage>
        <taxon>Bacteria</taxon>
        <taxon>Pseudomonadati</taxon>
        <taxon>Thermodesulfobacteriota</taxon>
        <taxon>Desulfovibrionia</taxon>
        <taxon>Desulfovibrionales</taxon>
        <taxon>Desulfovibrionaceae</taxon>
        <taxon>Humidesulfovibrio</taxon>
    </lineage>
</organism>
<evidence type="ECO:0000313" key="2">
    <source>
        <dbReference type="Proteomes" id="UP000198324"/>
    </source>
</evidence>
<dbReference type="InterPro" id="IPR019657">
    <property type="entry name" value="ComFB"/>
</dbReference>
<dbReference type="Pfam" id="PF10719">
    <property type="entry name" value="ComFB"/>
    <property type="match status" value="1"/>
</dbReference>
<evidence type="ECO:0000313" key="1">
    <source>
        <dbReference type="EMBL" id="SNR77431.1"/>
    </source>
</evidence>